<keyword evidence="3" id="KW-0472">Membrane</keyword>
<feature type="compositionally biased region" description="Basic and acidic residues" evidence="4">
    <location>
        <begin position="72"/>
        <end position="92"/>
    </location>
</feature>
<evidence type="ECO:0000256" key="2">
    <source>
        <dbReference type="ARBA" id="ARBA00022527"/>
    </source>
</evidence>
<keyword evidence="2" id="KW-0808">Transferase</keyword>
<organism evidence="5 6">
    <name type="scientific">Fraxinus pennsylvanica</name>
    <dbReference type="NCBI Taxonomy" id="56036"/>
    <lineage>
        <taxon>Eukaryota</taxon>
        <taxon>Viridiplantae</taxon>
        <taxon>Streptophyta</taxon>
        <taxon>Embryophyta</taxon>
        <taxon>Tracheophyta</taxon>
        <taxon>Spermatophyta</taxon>
        <taxon>Magnoliopsida</taxon>
        <taxon>eudicotyledons</taxon>
        <taxon>Gunneridae</taxon>
        <taxon>Pentapetalae</taxon>
        <taxon>asterids</taxon>
        <taxon>lamiids</taxon>
        <taxon>Lamiales</taxon>
        <taxon>Oleaceae</taxon>
        <taxon>Oleeae</taxon>
        <taxon>Fraxinus</taxon>
    </lineage>
</organism>
<evidence type="ECO:0000256" key="4">
    <source>
        <dbReference type="SAM" id="MobiDB-lite"/>
    </source>
</evidence>
<evidence type="ECO:0000256" key="1">
    <source>
        <dbReference type="ARBA" id="ARBA00004370"/>
    </source>
</evidence>
<keyword evidence="2" id="KW-0418">Kinase</keyword>
<sequence>MVDPLLKREFPVTRLNQAVGVAAMCLQDEPLVRPLISDVVAALSFLAVSPPDAPVPARLVPLLSSQDGDISAPEKEDSSDSVDDEKMKDKGNKSQRKKKMKKQDSSSSSTSSSSSSIGS</sequence>
<dbReference type="PANTHER" id="PTHR47985:SF17">
    <property type="entry name" value="SERINE_THREONINE-PROTEIN KINASE CDL1-LIKE"/>
    <property type="match status" value="1"/>
</dbReference>
<dbReference type="GO" id="GO:0004674">
    <property type="term" value="F:protein serine/threonine kinase activity"/>
    <property type="evidence" value="ECO:0007669"/>
    <property type="project" value="UniProtKB-KW"/>
</dbReference>
<comment type="subcellular location">
    <subcellularLocation>
        <location evidence="1">Membrane</location>
    </subcellularLocation>
</comment>
<dbReference type="EMBL" id="OU503036">
    <property type="protein sequence ID" value="CAI9754522.1"/>
    <property type="molecule type" value="Genomic_DNA"/>
</dbReference>
<evidence type="ECO:0000256" key="3">
    <source>
        <dbReference type="ARBA" id="ARBA00023136"/>
    </source>
</evidence>
<accession>A0AAD1YTH2</accession>
<dbReference type="GO" id="GO:0016020">
    <property type="term" value="C:membrane"/>
    <property type="evidence" value="ECO:0007669"/>
    <property type="project" value="UniProtKB-SubCell"/>
</dbReference>
<reference evidence="5" key="1">
    <citation type="submission" date="2023-05" db="EMBL/GenBank/DDBJ databases">
        <authorList>
            <person name="Huff M."/>
        </authorList>
    </citation>
    <scope>NUCLEOTIDE SEQUENCE</scope>
</reference>
<feature type="region of interest" description="Disordered" evidence="4">
    <location>
        <begin position="50"/>
        <end position="119"/>
    </location>
</feature>
<evidence type="ECO:0000313" key="5">
    <source>
        <dbReference type="EMBL" id="CAI9754522.1"/>
    </source>
</evidence>
<dbReference type="AlphaFoldDB" id="A0AAD1YTH2"/>
<keyword evidence="6" id="KW-1185">Reference proteome</keyword>
<name>A0AAD1YTH2_9LAMI</name>
<proteinExistence type="predicted"/>
<protein>
    <submittedName>
        <fullName evidence="5">Uncharacterized protein</fullName>
    </submittedName>
</protein>
<feature type="compositionally biased region" description="Low complexity" evidence="4">
    <location>
        <begin position="105"/>
        <end position="119"/>
    </location>
</feature>
<keyword evidence="2" id="KW-0723">Serine/threonine-protein kinase</keyword>
<evidence type="ECO:0000313" key="6">
    <source>
        <dbReference type="Proteomes" id="UP000834106"/>
    </source>
</evidence>
<dbReference type="PANTHER" id="PTHR47985">
    <property type="entry name" value="OS07G0668900 PROTEIN"/>
    <property type="match status" value="1"/>
</dbReference>
<dbReference type="Proteomes" id="UP000834106">
    <property type="component" value="Chromosome 1"/>
</dbReference>
<gene>
    <name evidence="5" type="ORF">FPE_LOCUS1953</name>
</gene>